<dbReference type="GO" id="GO:1900812">
    <property type="term" value="P:helvolic acid biosynthetic process"/>
    <property type="evidence" value="ECO:0007669"/>
    <property type="project" value="UniProtKB-ARBA"/>
</dbReference>
<dbReference type="PRINTS" id="PR00463">
    <property type="entry name" value="EP450I"/>
</dbReference>
<dbReference type="FunFam" id="1.10.630.10:FF:000075">
    <property type="entry name" value="Cytochrome P450 monooxygenase helB1"/>
    <property type="match status" value="1"/>
</dbReference>
<keyword evidence="4 8" id="KW-0479">Metal-binding</keyword>
<comment type="cofactor">
    <cofactor evidence="1 8">
        <name>heme</name>
        <dbReference type="ChEBI" id="CHEBI:30413"/>
    </cofactor>
</comment>
<dbReference type="Pfam" id="PF00067">
    <property type="entry name" value="p450"/>
    <property type="match status" value="1"/>
</dbReference>
<dbReference type="PRINTS" id="PR00385">
    <property type="entry name" value="P450"/>
</dbReference>
<comment type="similarity">
    <text evidence="3">Belongs to the cytochrome P450 family.</text>
</comment>
<dbReference type="GO" id="GO:0016705">
    <property type="term" value="F:oxidoreductase activity, acting on paired donors, with incorporation or reduction of molecular oxygen"/>
    <property type="evidence" value="ECO:0007669"/>
    <property type="project" value="InterPro"/>
</dbReference>
<evidence type="ECO:0000256" key="6">
    <source>
        <dbReference type="ARBA" id="ARBA00023004"/>
    </source>
</evidence>
<feature type="binding site" description="axial binding residue" evidence="8">
    <location>
        <position position="725"/>
    </location>
    <ligand>
        <name>heme</name>
        <dbReference type="ChEBI" id="CHEBI:30413"/>
    </ligand>
    <ligandPart>
        <name>Fe</name>
        <dbReference type="ChEBI" id="CHEBI:18248"/>
    </ligandPart>
</feature>
<evidence type="ECO:0000256" key="5">
    <source>
        <dbReference type="ARBA" id="ARBA00023002"/>
    </source>
</evidence>
<dbReference type="PANTHER" id="PTHR24305">
    <property type="entry name" value="CYTOCHROME P450"/>
    <property type="match status" value="1"/>
</dbReference>
<organism evidence="11 12">
    <name type="scientific">Aspergillus udagawae</name>
    <dbReference type="NCBI Taxonomy" id="91492"/>
    <lineage>
        <taxon>Eukaryota</taxon>
        <taxon>Fungi</taxon>
        <taxon>Dikarya</taxon>
        <taxon>Ascomycota</taxon>
        <taxon>Pezizomycotina</taxon>
        <taxon>Eurotiomycetes</taxon>
        <taxon>Eurotiomycetidae</taxon>
        <taxon>Eurotiales</taxon>
        <taxon>Aspergillaceae</taxon>
        <taxon>Aspergillus</taxon>
        <taxon>Aspergillus subgen. Fumigati</taxon>
    </lineage>
</organism>
<dbReference type="EMBL" id="BLKC01000023">
    <property type="protein sequence ID" value="GFF34424.1"/>
    <property type="molecule type" value="Genomic_DNA"/>
</dbReference>
<accession>A0A8H3NM80</accession>
<dbReference type="GO" id="GO:0005506">
    <property type="term" value="F:iron ion binding"/>
    <property type="evidence" value="ECO:0007669"/>
    <property type="project" value="InterPro"/>
</dbReference>
<comment type="pathway">
    <text evidence="2">Mycotoxin biosynthesis.</text>
</comment>
<keyword evidence="10" id="KW-0812">Transmembrane</keyword>
<dbReference type="InterPro" id="IPR002401">
    <property type="entry name" value="Cyt_P450_E_grp-I"/>
</dbReference>
<keyword evidence="6 8" id="KW-0408">Iron</keyword>
<evidence type="ECO:0000313" key="12">
    <source>
        <dbReference type="Proteomes" id="UP000465221"/>
    </source>
</evidence>
<evidence type="ECO:0000313" key="11">
    <source>
        <dbReference type="EMBL" id="GFF34424.1"/>
    </source>
</evidence>
<comment type="caution">
    <text evidence="11">The sequence shown here is derived from an EMBL/GenBank/DDBJ whole genome shotgun (WGS) entry which is preliminary data.</text>
</comment>
<feature type="transmembrane region" description="Helical" evidence="10">
    <location>
        <begin position="291"/>
        <end position="313"/>
    </location>
</feature>
<dbReference type="GO" id="GO:0004497">
    <property type="term" value="F:monooxygenase activity"/>
    <property type="evidence" value="ECO:0007669"/>
    <property type="project" value="UniProtKB-KW"/>
</dbReference>
<keyword evidence="5" id="KW-0560">Oxidoreductase</keyword>
<name>A0A8H3NM80_9EURO</name>
<sequence length="797" mass="89978">MYFDPLHRIQVQDLPIQPFILHTLHHRIRHLLRLQPLQPHRPHLLLGRIPRPRTVRLHPHAILVKRRRNRGRRHRIHPHARMKRPSRKGKHGSAGLGRPVRCDARIRLERRRGGHADHAPSLALVKPIPVFDRLLGCVDGRRQIDGDHILDVLRGERKERRAEVPRVVDEHRKPAHGLDGEGKKGIGEIAREKGGGALAVGEVELGGGGGALFGVDVAEHDAIVALGEGFSDAEAHALGGTGDDGCVHGRSELDTMNRRWDVVEERMKEQTGIIITDMLVSPVSQSLHDTMAAASLISILFAVLALRLCYLLIHALFLSPLRHIPAPFMARVTSKRPLWHLLTGKAETAARKDYSTYGDIYLCKPNTVYLCDPHDACTVLSSHAFRKTDMYRVFEYEGIPNVSTFTDPAEAQRRRRQLHPFFNNAYLSQMEPVMLRYGVKALKARWDAQLANRKKVEVNYRYDTQLAMFDITGALVFGREFHALETSNLVYTKWVNNTLSYMLVSHYFPWVKRVPLSWLVRGLKQSYDDLVAFSKESIAIRQADLQAGRPKPADLLQALLDAEDPDSKAPMTAREVQAESIAMLVGGSESTSSVISWVIHFLLLYPEHLQAVVAETRANFPADHIITFNESKAKLPYLEACIYETLRCIPTASTSFPRVSDQPITLKGYYIPAGTEISTNKCAAHLHRPSWEDPDRFYPPRFLKQETYHETRRNMLSFAYGTRFCIGRNLAWAVMMVTLANLFKDYEVGLPEDSRFGPAIVDAAGRPKIMPTKMGVATMPADPERDCRMVLSARITE</sequence>
<dbReference type="Proteomes" id="UP000465221">
    <property type="component" value="Unassembled WGS sequence"/>
</dbReference>
<dbReference type="Gene3D" id="1.10.630.10">
    <property type="entry name" value="Cytochrome P450"/>
    <property type="match status" value="1"/>
</dbReference>
<keyword evidence="8" id="KW-0349">Heme</keyword>
<dbReference type="InterPro" id="IPR050121">
    <property type="entry name" value="Cytochrome_P450_monoxygenase"/>
</dbReference>
<keyword evidence="10" id="KW-0472">Membrane</keyword>
<proteinExistence type="inferred from homology"/>
<dbReference type="InterPro" id="IPR036396">
    <property type="entry name" value="Cyt_P450_sf"/>
</dbReference>
<dbReference type="GO" id="GO:0020037">
    <property type="term" value="F:heme binding"/>
    <property type="evidence" value="ECO:0007669"/>
    <property type="project" value="InterPro"/>
</dbReference>
<dbReference type="AlphaFoldDB" id="A0A8H3NM80"/>
<reference evidence="11 12" key="1">
    <citation type="submission" date="2020-01" db="EMBL/GenBank/DDBJ databases">
        <title>Draft genome sequence of Aspergillus udagawae IFM 46972.</title>
        <authorList>
            <person name="Takahashi H."/>
            <person name="Yaguchi T."/>
        </authorList>
    </citation>
    <scope>NUCLEOTIDE SEQUENCE [LARGE SCALE GENOMIC DNA]</scope>
    <source>
        <strain evidence="11 12">IFM 46972</strain>
    </source>
</reference>
<evidence type="ECO:0000256" key="9">
    <source>
        <dbReference type="SAM" id="MobiDB-lite"/>
    </source>
</evidence>
<protein>
    <submittedName>
        <fullName evidence="11">Cytochrome P450 3A6</fullName>
    </submittedName>
</protein>
<keyword evidence="7" id="KW-0503">Monooxygenase</keyword>
<dbReference type="PANTHER" id="PTHR24305:SF235">
    <property type="entry name" value="CYTOCHROME P450 MONOOXYGENASE APDB-RELATED"/>
    <property type="match status" value="1"/>
</dbReference>
<evidence type="ECO:0000256" key="4">
    <source>
        <dbReference type="ARBA" id="ARBA00022723"/>
    </source>
</evidence>
<keyword evidence="10" id="KW-1133">Transmembrane helix</keyword>
<evidence type="ECO:0000256" key="7">
    <source>
        <dbReference type="ARBA" id="ARBA00023033"/>
    </source>
</evidence>
<evidence type="ECO:0000256" key="1">
    <source>
        <dbReference type="ARBA" id="ARBA00001971"/>
    </source>
</evidence>
<evidence type="ECO:0000256" key="10">
    <source>
        <dbReference type="SAM" id="Phobius"/>
    </source>
</evidence>
<evidence type="ECO:0000256" key="2">
    <source>
        <dbReference type="ARBA" id="ARBA00004685"/>
    </source>
</evidence>
<evidence type="ECO:0000256" key="8">
    <source>
        <dbReference type="PIRSR" id="PIRSR602401-1"/>
    </source>
</evidence>
<feature type="compositionally biased region" description="Basic residues" evidence="9">
    <location>
        <begin position="68"/>
        <end position="91"/>
    </location>
</feature>
<dbReference type="SUPFAM" id="SSF48264">
    <property type="entry name" value="Cytochrome P450"/>
    <property type="match status" value="1"/>
</dbReference>
<gene>
    <name evidence="11" type="ORF">IFM46972_04219</name>
</gene>
<feature type="region of interest" description="Disordered" evidence="9">
    <location>
        <begin position="68"/>
        <end position="98"/>
    </location>
</feature>
<evidence type="ECO:0000256" key="3">
    <source>
        <dbReference type="ARBA" id="ARBA00010617"/>
    </source>
</evidence>
<dbReference type="InterPro" id="IPR001128">
    <property type="entry name" value="Cyt_P450"/>
</dbReference>